<feature type="domain" description="Helicase ATP-binding" evidence="9">
    <location>
        <begin position="92"/>
        <end position="261"/>
    </location>
</feature>
<evidence type="ECO:0000256" key="5">
    <source>
        <dbReference type="ARBA" id="ARBA00022806"/>
    </source>
</evidence>
<keyword evidence="11" id="KW-1185">Reference proteome</keyword>
<dbReference type="CDD" id="cd12091">
    <property type="entry name" value="FANCM_ID"/>
    <property type="match status" value="1"/>
</dbReference>
<feature type="compositionally biased region" description="Basic residues" evidence="8">
    <location>
        <begin position="1547"/>
        <end position="1556"/>
    </location>
</feature>
<dbReference type="KEGG" id="tnl:113500804"/>
<accession>A0A7E5WA25</accession>
<dbReference type="FunCoup" id="A0A7E5WA25">
    <property type="interactions" value="433"/>
</dbReference>
<feature type="region of interest" description="Disordered" evidence="8">
    <location>
        <begin position="788"/>
        <end position="809"/>
    </location>
</feature>
<dbReference type="GO" id="GO:0005634">
    <property type="term" value="C:nucleus"/>
    <property type="evidence" value="ECO:0007669"/>
    <property type="project" value="UniProtKB-SubCell"/>
</dbReference>
<evidence type="ECO:0000256" key="2">
    <source>
        <dbReference type="ARBA" id="ARBA00009889"/>
    </source>
</evidence>
<gene>
    <name evidence="12" type="primary">LOC113500804</name>
</gene>
<feature type="region of interest" description="Disordered" evidence="8">
    <location>
        <begin position="650"/>
        <end position="673"/>
    </location>
</feature>
<dbReference type="GO" id="GO:0036297">
    <property type="term" value="P:interstrand cross-link repair"/>
    <property type="evidence" value="ECO:0007669"/>
    <property type="project" value="TreeGrafter"/>
</dbReference>
<feature type="compositionally biased region" description="Polar residues" evidence="8">
    <location>
        <begin position="1028"/>
        <end position="1053"/>
    </location>
</feature>
<proteinExistence type="inferred from homology"/>
<dbReference type="PROSITE" id="PS51192">
    <property type="entry name" value="HELICASE_ATP_BIND_1"/>
    <property type="match status" value="1"/>
</dbReference>
<dbReference type="Gene3D" id="1.20.1320.20">
    <property type="entry name" value="hef helicase domain"/>
    <property type="match status" value="1"/>
</dbReference>
<feature type="region of interest" description="Disordered" evidence="8">
    <location>
        <begin position="1229"/>
        <end position="1262"/>
    </location>
</feature>
<evidence type="ECO:0000256" key="8">
    <source>
        <dbReference type="SAM" id="MobiDB-lite"/>
    </source>
</evidence>
<keyword evidence="5" id="KW-0347">Helicase</keyword>
<evidence type="ECO:0000313" key="12">
    <source>
        <dbReference type="RefSeq" id="XP_026737504.1"/>
    </source>
</evidence>
<evidence type="ECO:0000256" key="3">
    <source>
        <dbReference type="ARBA" id="ARBA00022741"/>
    </source>
</evidence>
<feature type="compositionally biased region" description="Polar residues" evidence="8">
    <location>
        <begin position="661"/>
        <end position="673"/>
    </location>
</feature>
<feature type="region of interest" description="Disordered" evidence="8">
    <location>
        <begin position="1531"/>
        <end position="1565"/>
    </location>
</feature>
<dbReference type="SMART" id="SM00487">
    <property type="entry name" value="DEXDc"/>
    <property type="match status" value="1"/>
</dbReference>
<dbReference type="InterPro" id="IPR011545">
    <property type="entry name" value="DEAD/DEAH_box_helicase_dom"/>
</dbReference>
<sequence length="1565" mass="177599">MNNFPSTSKSKQNDDFEDDEIFEDSTFLAEFNDSSKQISKFTQNNINTSLNKSALNVSALCCDEEISGYDKLTGKTWIYPTNYPVRDYQFNIIRASILKNTLVSLPTGLGKTFIAAVIMYNFYRWYPLGKIIFTAPTRPLVAQQIEACYNIIAIPPNDSIEMTGYMQVNLRKQHWQKKRVFFATPQVIYNDMKTGICPCDQIRCLVFDEAHKAQRNYAYCQIISTLDDLGLKTYRVLALSATPGSKVDDVSNVVKNLHIAHLELRTEECLDVARYSHARKINTVVIQLDTQLTQLRQQYIEILDGYARRLKQMNILPTNLGNLSKGRIVMLYKEFQNKDRSARHPQHNYIMKDFTILIALYHGLELLVQQGSRVFLNFFNDHPEKSWIQSDDQLTAFLERLRDDLGVNPLSLDRSILPDGTVPEIPKDLCFGHPKFHKLKEIMMYHFTKSQHNKQDTRAIVFCEYRESVNLVHCLLLQCRPLIKPQMFVGQGASGKDGKAVVSQKQQVRVMNSFRKGECNVLVATCVAEEGLDVGSVDLIVCFDISTKSPVRLVQRCGRTGRERGGQVFILVTEGKEQQTLTECMRQRDGLNKKILQSEDIKNNLYKLNPRMMPHDFMPECQKMYITVEKKQEPKDKGKEVIEKSKKNQKDLRSMLFKQGPSRSSTSTVKEANSNSFITENEFNDLFPDGYSEKQLFVPQKEYWAMSKETLNDAHNLEDNGLKLSKWLDWQRRLDRTVNVHHSKDSEILTELLQYCDAKRFDMPASTQNPSFPSQELPTQRIIFNSPLKTKQPKKKQKAPTAKKETESPKKYGDIRALFSASTKSTTSYTKSINDLGLQNSGSLPTRLISLLVDLSLDNTKPDKVCYVCKNIGDCTDIQHLRAQKKSSNTIKQTLSDIKLPDIDLIEYFDTDTVLACSKKAKDEEVEAVTNNFDLEADFLSDNEPEQPFKEANEQNNTAVSDNFDIGDIADIFAESSPEEAIEKEITKVVPEEKETNDALGFFGLDSIDDIFADDVIDDTPPELTAIPTKSNNTQKTKSQKAPNPENPLSPSILSGRPKAKDIPTSPILCSQPRKLSLSTKKDRAKCSTPFSRKQLIPETSNNSDGALKQRSVMKDSLVDTSNKSLMTITQLVDMINTTDSNTSTANKNKVPERVAIKERSVSPILLTQAEKRKTSYYNETTNSVASTSHGNLRCSLTILDSDSDSNDTQIYDVTKHFDNAGFINITSNSNKSPMTNKRKLDSSDTVTSSPYFNKKPKLESQNDKRMTLQEKVLAAISSSKLNKNNDSDKTVFNVVVSPPRMLSQKENMNPHFNGAKEDDDDKNNKLSALQMFRRDNKLKIDKSKFDAIFKKSPKKAELTQKRKLTFDDSDDDFICDEKSFSVAKRSPCQDANGSTTYRKVRKKKKKKTGHEFLELEAELSDDEGHSGDELSDESVGSIIDFICDDNVTHHEDIQAVYLKSIKSPIRGGGFKIPDLPSRFRKEDVLSQYVEDDTYEMDSFCVDSHIGFTQVNEVSELELAELVLEEERKAKKKSRRICSQEDSPVAVKKHKPKRRLIHSDSDDSG</sequence>
<dbReference type="InterPro" id="IPR027417">
    <property type="entry name" value="P-loop_NTPase"/>
</dbReference>
<dbReference type="InterPro" id="IPR044749">
    <property type="entry name" value="FANCM_DEXDc"/>
</dbReference>
<dbReference type="CTD" id="57697"/>
<feature type="region of interest" description="Disordered" evidence="8">
    <location>
        <begin position="1019"/>
        <end position="1070"/>
    </location>
</feature>
<keyword evidence="4" id="KW-0378">Hydrolase</keyword>
<dbReference type="GO" id="GO:0016787">
    <property type="term" value="F:hydrolase activity"/>
    <property type="evidence" value="ECO:0007669"/>
    <property type="project" value="UniProtKB-KW"/>
</dbReference>
<dbReference type="GeneID" id="113500804"/>
<dbReference type="GO" id="GO:0045003">
    <property type="term" value="P:double-strand break repair via synthesis-dependent strand annealing"/>
    <property type="evidence" value="ECO:0007669"/>
    <property type="project" value="TreeGrafter"/>
</dbReference>
<evidence type="ECO:0000256" key="1">
    <source>
        <dbReference type="ARBA" id="ARBA00004123"/>
    </source>
</evidence>
<dbReference type="GO" id="GO:0009378">
    <property type="term" value="F:four-way junction helicase activity"/>
    <property type="evidence" value="ECO:0007669"/>
    <property type="project" value="TreeGrafter"/>
</dbReference>
<evidence type="ECO:0000313" key="11">
    <source>
        <dbReference type="Proteomes" id="UP000322000"/>
    </source>
</evidence>
<keyword evidence="7" id="KW-0539">Nucleus</keyword>
<name>A0A7E5WA25_TRINI</name>
<dbReference type="Pfam" id="PF00270">
    <property type="entry name" value="DEAD"/>
    <property type="match status" value="1"/>
</dbReference>
<dbReference type="PANTHER" id="PTHR14025">
    <property type="entry name" value="FANCONI ANEMIA GROUP M FANCM FAMILY MEMBER"/>
    <property type="match status" value="1"/>
</dbReference>
<protein>
    <submittedName>
        <fullName evidence="12">Fanconi anemia group M protein</fullName>
    </submittedName>
</protein>
<dbReference type="Gene3D" id="3.40.50.300">
    <property type="entry name" value="P-loop containing nucleotide triphosphate hydrolases"/>
    <property type="match status" value="2"/>
</dbReference>
<evidence type="ECO:0000256" key="7">
    <source>
        <dbReference type="ARBA" id="ARBA00023242"/>
    </source>
</evidence>
<organism evidence="11 12">
    <name type="scientific">Trichoplusia ni</name>
    <name type="common">Cabbage looper</name>
    <dbReference type="NCBI Taxonomy" id="7111"/>
    <lineage>
        <taxon>Eukaryota</taxon>
        <taxon>Metazoa</taxon>
        <taxon>Ecdysozoa</taxon>
        <taxon>Arthropoda</taxon>
        <taxon>Hexapoda</taxon>
        <taxon>Insecta</taxon>
        <taxon>Pterygota</taxon>
        <taxon>Neoptera</taxon>
        <taxon>Endopterygota</taxon>
        <taxon>Lepidoptera</taxon>
        <taxon>Glossata</taxon>
        <taxon>Ditrysia</taxon>
        <taxon>Noctuoidea</taxon>
        <taxon>Noctuidae</taxon>
        <taxon>Plusiinae</taxon>
        <taxon>Trichoplusia</taxon>
    </lineage>
</organism>
<dbReference type="PANTHER" id="PTHR14025:SF20">
    <property type="entry name" value="FANCONI ANEMIA GROUP M PROTEIN"/>
    <property type="match status" value="1"/>
</dbReference>
<evidence type="ECO:0000256" key="4">
    <source>
        <dbReference type="ARBA" id="ARBA00022801"/>
    </source>
</evidence>
<evidence type="ECO:0000256" key="6">
    <source>
        <dbReference type="ARBA" id="ARBA00022840"/>
    </source>
</evidence>
<evidence type="ECO:0000259" key="10">
    <source>
        <dbReference type="PROSITE" id="PS51194"/>
    </source>
</evidence>
<dbReference type="RefSeq" id="XP_026737504.1">
    <property type="nucleotide sequence ID" value="XM_026881703.1"/>
</dbReference>
<keyword evidence="3" id="KW-0547">Nucleotide-binding</keyword>
<dbReference type="FunFam" id="3.40.50.300:FF:000861">
    <property type="entry name" value="Fanconi anemia, complementation group M"/>
    <property type="match status" value="1"/>
</dbReference>
<reference evidence="12" key="1">
    <citation type="submission" date="2025-08" db="UniProtKB">
        <authorList>
            <consortium name="RefSeq"/>
        </authorList>
    </citation>
    <scope>IDENTIFICATION</scope>
</reference>
<comment type="similarity">
    <text evidence="2">Belongs to the DEAD box helicase family. DEAH subfamily. FANCM sub-subfamily.</text>
</comment>
<dbReference type="GO" id="GO:0043138">
    <property type="term" value="F:3'-5' DNA helicase activity"/>
    <property type="evidence" value="ECO:0007669"/>
    <property type="project" value="InterPro"/>
</dbReference>
<dbReference type="OrthoDB" id="6513042at2759"/>
<dbReference type="CDD" id="cd18033">
    <property type="entry name" value="DEXDc_FANCM"/>
    <property type="match status" value="1"/>
</dbReference>
<evidence type="ECO:0000259" key="9">
    <source>
        <dbReference type="PROSITE" id="PS51192"/>
    </source>
</evidence>
<comment type="subcellular location">
    <subcellularLocation>
        <location evidence="1">Nucleus</location>
    </subcellularLocation>
</comment>
<dbReference type="PROSITE" id="PS51194">
    <property type="entry name" value="HELICASE_CTER"/>
    <property type="match status" value="1"/>
</dbReference>
<dbReference type="InterPro" id="IPR001650">
    <property type="entry name" value="Helicase_C-like"/>
</dbReference>
<dbReference type="Pfam" id="PF00271">
    <property type="entry name" value="Helicase_C"/>
    <property type="match status" value="1"/>
</dbReference>
<dbReference type="InParanoid" id="A0A7E5WA25"/>
<dbReference type="GO" id="GO:0005524">
    <property type="term" value="F:ATP binding"/>
    <property type="evidence" value="ECO:0007669"/>
    <property type="project" value="UniProtKB-KW"/>
</dbReference>
<keyword evidence="6" id="KW-0067">ATP-binding</keyword>
<dbReference type="InterPro" id="IPR039686">
    <property type="entry name" value="FANCM/Mph1-like_ID"/>
</dbReference>
<dbReference type="InterPro" id="IPR014001">
    <property type="entry name" value="Helicase_ATP-bd"/>
</dbReference>
<feature type="domain" description="Helicase C-terminal" evidence="10">
    <location>
        <begin position="438"/>
        <end position="609"/>
    </location>
</feature>
<dbReference type="GO" id="GO:0000400">
    <property type="term" value="F:four-way junction DNA binding"/>
    <property type="evidence" value="ECO:0007669"/>
    <property type="project" value="TreeGrafter"/>
</dbReference>
<dbReference type="SUPFAM" id="SSF52540">
    <property type="entry name" value="P-loop containing nucleoside triphosphate hydrolases"/>
    <property type="match status" value="1"/>
</dbReference>
<dbReference type="SMART" id="SM00490">
    <property type="entry name" value="HELICc"/>
    <property type="match status" value="1"/>
</dbReference>
<dbReference type="Proteomes" id="UP000322000">
    <property type="component" value="Chromosome 14"/>
</dbReference>